<evidence type="ECO:0000256" key="1">
    <source>
        <dbReference type="SAM" id="Coils"/>
    </source>
</evidence>
<sequence>MVTRFESLRAVSDLDPTGYTQGAQQVEEANRRMERSQGDVTQAVSQTERRIQESATAYDRFVRQLDPAAAAQARLAAQTERVNRWLEQGRITAEQHARAMQLLNQRYSTTATSAQRFASANDNASSSGRNMGQMLGQAGFQIQDFASQVAAGQSALVAFAQQGSQLLGIFGTAGAIAGAILTVGVLAAQLLGLGRSTKEAKSATDEFNEALRKSGEFLETAEERTRRLYEEKRKETQETLRSAAAIQLENIARAQAAEQRAADVLERLQADPRRTPDGARVNQSAIDQAATVATVARQRADEAAAALGRLLDQYEKVSTAQPEAERGIRGVADANADAARGERERIALANQLERDLQDAIDKENALVEARRKLVEEVDALVAAEQRRARETYERQLERSIGAAVDRGADIFYDLFTGRARDFGEVLRQIVARAMAQAAAEVVLRPIVAPIVATALGATGAGGGAVGGLGVASNVSTLTGFSPFSSIGGLGGIGASVNGFGYSSGLFGIGAMNTPAGFSPAASGLLGAGTATQFLGAAGAGFGGGYMLTGLTGNRAIGGIGGAGIGGLMAYGAGFGPWGMAAAAGLGLLGGALGGMGQRGDPYVQGSISLGADGRLVGRAAADNRGDPSGTQQQIDQAIAQLQQLVNGRGLQFTRGADLFGDRTGRTLEQALDEIAAGLRPGSGTGAATTAVLNSGRVTGIESLNALLGRADQFDTLSASLRATFDVTNQAEQQFAALSAQLDEAKVFADEFGISLQGVTAEMAGDFDEQIRRSILGITDANALALEDQDRTNAARLELAKKIGADINQVERLNGLERQQLVDRQLEAQREAREQQVAAVQAWREQLAGVADRMVQEAGRLRQEVDAALLGQYSPLSPEDRLALAQQRFASGQLGLDAYLSEGARAYGTATSAYSGFFYGALDQQRARAASMEATAASLYASLPGFATGGSFDVRGPAGNDNVVFAPGVRFQAGETVNVSRRDTMAQLIERVDRLIALTANAGDQQIGELRGLRRQGASASAMVRLQAAR</sequence>
<feature type="coiled-coil region" evidence="1">
    <location>
        <begin position="26"/>
        <end position="88"/>
    </location>
</feature>
<dbReference type="Pfam" id="PF06791">
    <property type="entry name" value="TMP_2"/>
    <property type="match status" value="1"/>
</dbReference>
<name>A0A6J5MG64_9CAUD</name>
<proteinExistence type="predicted"/>
<dbReference type="InterPro" id="IPR009628">
    <property type="entry name" value="Phage_tape_measure_N"/>
</dbReference>
<protein>
    <submittedName>
        <fullName evidence="4">Bacteriophage lambda, GpH, tail tape measure, N-terminal</fullName>
    </submittedName>
</protein>
<reference evidence="4" key="1">
    <citation type="submission" date="2020-04" db="EMBL/GenBank/DDBJ databases">
        <authorList>
            <person name="Chiriac C."/>
            <person name="Salcher M."/>
            <person name="Ghai R."/>
            <person name="Kavagutti S V."/>
        </authorList>
    </citation>
    <scope>NUCLEOTIDE SEQUENCE</scope>
</reference>
<feature type="coiled-coil region" evidence="1">
    <location>
        <begin position="218"/>
        <end position="271"/>
    </location>
</feature>
<feature type="domain" description="Bacteriophage tail tape measure N-terminal" evidence="3">
    <location>
        <begin position="122"/>
        <end position="265"/>
    </location>
</feature>
<feature type="transmembrane region" description="Helical" evidence="2">
    <location>
        <begin position="166"/>
        <end position="191"/>
    </location>
</feature>
<dbReference type="EMBL" id="LR796413">
    <property type="protein sequence ID" value="CAB4142739.1"/>
    <property type="molecule type" value="Genomic_DNA"/>
</dbReference>
<organism evidence="4">
    <name type="scientific">uncultured Caudovirales phage</name>
    <dbReference type="NCBI Taxonomy" id="2100421"/>
    <lineage>
        <taxon>Viruses</taxon>
        <taxon>Duplodnaviria</taxon>
        <taxon>Heunggongvirae</taxon>
        <taxon>Uroviricota</taxon>
        <taxon>Caudoviricetes</taxon>
        <taxon>Peduoviridae</taxon>
        <taxon>Maltschvirus</taxon>
        <taxon>Maltschvirus maltsch</taxon>
    </lineage>
</organism>
<keyword evidence="2" id="KW-1133">Transmembrane helix</keyword>
<keyword evidence="2" id="KW-0812">Transmembrane</keyword>
<evidence type="ECO:0000256" key="2">
    <source>
        <dbReference type="SAM" id="Phobius"/>
    </source>
</evidence>
<accession>A0A6J5MG64</accession>
<gene>
    <name evidence="4" type="ORF">UFOVP452_35</name>
</gene>
<feature type="coiled-coil region" evidence="1">
    <location>
        <begin position="349"/>
        <end position="386"/>
    </location>
</feature>
<evidence type="ECO:0000259" key="3">
    <source>
        <dbReference type="Pfam" id="PF06791"/>
    </source>
</evidence>
<evidence type="ECO:0000313" key="4">
    <source>
        <dbReference type="EMBL" id="CAB4142739.1"/>
    </source>
</evidence>
<keyword evidence="2" id="KW-0472">Membrane</keyword>
<keyword evidence="1" id="KW-0175">Coiled coil</keyword>